<protein>
    <submittedName>
        <fullName evidence="2">Uncharacterized protein</fullName>
    </submittedName>
</protein>
<feature type="chain" id="PRO_5007882788" evidence="1">
    <location>
        <begin position="20"/>
        <end position="398"/>
    </location>
</feature>
<organism evidence="2 3">
    <name type="scientific">Metarhizium rileyi (strain RCEF 4871)</name>
    <name type="common">Nomuraea rileyi</name>
    <dbReference type="NCBI Taxonomy" id="1649241"/>
    <lineage>
        <taxon>Eukaryota</taxon>
        <taxon>Fungi</taxon>
        <taxon>Dikarya</taxon>
        <taxon>Ascomycota</taxon>
        <taxon>Pezizomycotina</taxon>
        <taxon>Sordariomycetes</taxon>
        <taxon>Hypocreomycetidae</taxon>
        <taxon>Hypocreales</taxon>
        <taxon>Clavicipitaceae</taxon>
        <taxon>Metarhizium</taxon>
    </lineage>
</organism>
<sequence>MHWLAVITSLLASFPLDEARDYPRGNLLYINDGPGMNFYYTTNKASDFNWIGIWKAADVVWPEEKMADMKDIAVGWHYAPGDDGEVRLPIDTEGKYKAFMFPSWPMSSRILAGPEEFQLGGQLECDVDAAANAKRCSDGETKCFGTCVSSTNICNSNELGMCPWHRPAHIEDGLCCNGGTDGTQGGENCVPQIPPCNPALAKECFGKCVLKEAVCNRRALGICPAAKPSTTKTGLCCNGGTDGTQGGENCSLQKLPCNLKIAKRCFGRCIAKDKLCNGNALGVCPAEKPSIFDDGLCCNGGTDGTKGGLNCSPQVPPCNPKLGKECFGICVPKKYACKNHGFGVCPANKPSVWDDGMCCNGGTDGTKGDENCSPQIPPCNPDIGKECLRTCIFKDDAC</sequence>
<keyword evidence="1" id="KW-0732">Signal</keyword>
<accession>A0A166YF94</accession>
<evidence type="ECO:0000256" key="1">
    <source>
        <dbReference type="SAM" id="SignalP"/>
    </source>
</evidence>
<evidence type="ECO:0000313" key="2">
    <source>
        <dbReference type="EMBL" id="OAA36843.1"/>
    </source>
</evidence>
<feature type="signal peptide" evidence="1">
    <location>
        <begin position="1"/>
        <end position="19"/>
    </location>
</feature>
<name>A0A166YF94_METRR</name>
<reference evidence="2 3" key="1">
    <citation type="journal article" date="2016" name="Genome Biol. Evol.">
        <title>Divergent and convergent evolution of fungal pathogenicity.</title>
        <authorList>
            <person name="Shang Y."/>
            <person name="Xiao G."/>
            <person name="Zheng P."/>
            <person name="Cen K."/>
            <person name="Zhan S."/>
            <person name="Wang C."/>
        </authorList>
    </citation>
    <scope>NUCLEOTIDE SEQUENCE [LARGE SCALE GENOMIC DNA]</scope>
    <source>
        <strain evidence="2 3">RCEF 4871</strain>
    </source>
</reference>
<dbReference type="AlphaFoldDB" id="A0A166YF94"/>
<dbReference type="Proteomes" id="UP000243498">
    <property type="component" value="Unassembled WGS sequence"/>
</dbReference>
<proteinExistence type="predicted"/>
<dbReference type="OrthoDB" id="4941506at2759"/>
<dbReference type="EMBL" id="AZHC01000033">
    <property type="protein sequence ID" value="OAA36843.1"/>
    <property type="molecule type" value="Genomic_DNA"/>
</dbReference>
<comment type="caution">
    <text evidence="2">The sequence shown here is derived from an EMBL/GenBank/DDBJ whole genome shotgun (WGS) entry which is preliminary data.</text>
</comment>
<gene>
    <name evidence="2" type="ORF">NOR_07363</name>
</gene>
<keyword evidence="3" id="KW-1185">Reference proteome</keyword>
<evidence type="ECO:0000313" key="3">
    <source>
        <dbReference type="Proteomes" id="UP000243498"/>
    </source>
</evidence>